<keyword evidence="2" id="KW-1185">Reference proteome</keyword>
<gene>
    <name evidence="1" type="ORF">C5F44_09470</name>
</gene>
<protein>
    <recommendedName>
        <fullName evidence="3">Cation transport ATPase</fullName>
    </recommendedName>
</protein>
<evidence type="ECO:0000313" key="1">
    <source>
        <dbReference type="EMBL" id="PTE14588.1"/>
    </source>
</evidence>
<evidence type="ECO:0008006" key="3">
    <source>
        <dbReference type="Google" id="ProtNLM"/>
    </source>
</evidence>
<dbReference type="EMBL" id="PZKE01000007">
    <property type="protein sequence ID" value="PTE14588.1"/>
    <property type="molecule type" value="Genomic_DNA"/>
</dbReference>
<dbReference type="AlphaFoldDB" id="A0A2T4J9T1"/>
<proteinExistence type="predicted"/>
<accession>A0A2T4J9T1</accession>
<reference evidence="1 2" key="1">
    <citation type="submission" date="2018-03" db="EMBL/GenBank/DDBJ databases">
        <title>Rhodobacter blasticus.</title>
        <authorList>
            <person name="Meyer T.E."/>
            <person name="Miller S."/>
            <person name="Lodha T."/>
            <person name="Gandham S."/>
            <person name="Chintalapati S."/>
            <person name="Chintalapati V.R."/>
        </authorList>
    </citation>
    <scope>NUCLEOTIDE SEQUENCE [LARGE SCALE GENOMIC DNA]</scope>
    <source>
        <strain evidence="1 2">DSM 2131</strain>
    </source>
</reference>
<name>A0A2T4J9T1_FUSBL</name>
<dbReference type="Proteomes" id="UP000241362">
    <property type="component" value="Unassembled WGS sequence"/>
</dbReference>
<organism evidence="1 2">
    <name type="scientific">Fuscovulum blasticum DSM 2131</name>
    <dbReference type="NCBI Taxonomy" id="1188250"/>
    <lineage>
        <taxon>Bacteria</taxon>
        <taxon>Pseudomonadati</taxon>
        <taxon>Pseudomonadota</taxon>
        <taxon>Alphaproteobacteria</taxon>
        <taxon>Rhodobacterales</taxon>
        <taxon>Paracoccaceae</taxon>
        <taxon>Pseudogemmobacter</taxon>
    </lineage>
</organism>
<comment type="caution">
    <text evidence="1">The sequence shown here is derived from an EMBL/GenBank/DDBJ whole genome shotgun (WGS) entry which is preliminary data.</text>
</comment>
<sequence length="172" mass="16750">MPGTTGRTSAPVLGGAVTVAGPSGYCIDGKAGHQTDRTAVAVLGRCSGSGTAKPALITVTVGGPGSASVLESGAPALSAYFTSAAGRAALARDGRASSVAVRSVAVADGALVLDLTDRAVGRIWRALIGLNGRAVTIAVSAPRGASLDAKAGRALLDRSIASMRAANRGSAP</sequence>
<evidence type="ECO:0000313" key="2">
    <source>
        <dbReference type="Proteomes" id="UP000241362"/>
    </source>
</evidence>